<dbReference type="AlphaFoldDB" id="A0A6U1HT32"/>
<reference evidence="3" key="1">
    <citation type="submission" date="2021-01" db="EMBL/GenBank/DDBJ databases">
        <authorList>
            <person name="Corre E."/>
            <person name="Pelletier E."/>
            <person name="Niang G."/>
            <person name="Scheremetjew M."/>
            <person name="Finn R."/>
            <person name="Kale V."/>
            <person name="Holt S."/>
            <person name="Cochrane G."/>
            <person name="Meng A."/>
            <person name="Brown T."/>
            <person name="Cohen L."/>
        </authorList>
    </citation>
    <scope>NUCLEOTIDE SEQUENCE</scope>
    <source>
        <strain evidence="3">PLY429</strain>
    </source>
</reference>
<dbReference type="PANTHER" id="PTHR23093">
    <property type="entry name" value="SIMILAR TO CHROMOSOME 3 OPEN READING FRAME 20"/>
    <property type="match status" value="1"/>
</dbReference>
<name>A0A6U1HT32_9CHLO</name>
<evidence type="ECO:0000313" key="3">
    <source>
        <dbReference type="EMBL" id="CAD9209064.1"/>
    </source>
</evidence>
<proteinExistence type="predicted"/>
<dbReference type="CDD" id="cd02947">
    <property type="entry name" value="TRX_family"/>
    <property type="match status" value="1"/>
</dbReference>
<gene>
    <name evidence="2" type="ORF">TCHU04912_LOCUS11298</name>
    <name evidence="3" type="ORF">TCHU04912_LOCUS11302</name>
</gene>
<dbReference type="InterPro" id="IPR029281">
    <property type="entry name" value="FAM194_C"/>
</dbReference>
<dbReference type="Pfam" id="PF14977">
    <property type="entry name" value="FAM194"/>
    <property type="match status" value="1"/>
</dbReference>
<dbReference type="EMBL" id="HBGG01021725">
    <property type="protein sequence ID" value="CAD9209060.1"/>
    <property type="molecule type" value="Transcribed_RNA"/>
</dbReference>
<dbReference type="PANTHER" id="PTHR23093:SF16">
    <property type="entry name" value="FAM194 C-TERMINAL DOMAIN-CONTAINING PROTEIN"/>
    <property type="match status" value="1"/>
</dbReference>
<protein>
    <recommendedName>
        <fullName evidence="1">FAM194 C-terminal domain-containing protein</fullName>
    </recommendedName>
</protein>
<dbReference type="InterPro" id="IPR036249">
    <property type="entry name" value="Thioredoxin-like_sf"/>
</dbReference>
<organism evidence="3">
    <name type="scientific">Tetraselmis chuii</name>
    <dbReference type="NCBI Taxonomy" id="63592"/>
    <lineage>
        <taxon>Eukaryota</taxon>
        <taxon>Viridiplantae</taxon>
        <taxon>Chlorophyta</taxon>
        <taxon>core chlorophytes</taxon>
        <taxon>Chlorodendrophyceae</taxon>
        <taxon>Chlorodendrales</taxon>
        <taxon>Chlorodendraceae</taxon>
        <taxon>Tetraselmis</taxon>
    </lineage>
</organism>
<dbReference type="Gene3D" id="3.40.30.10">
    <property type="entry name" value="Glutaredoxin"/>
    <property type="match status" value="1"/>
</dbReference>
<sequence>MPSEQDGAAGGELLQRAADEDGVAEEVVDKIDATGNGVIWYPSGNIAVNVSIGDVASGGLPTRQAIFMSDKRKPVVLASFDHNGEGFVNYASGKPWLLVNRLKGYSVSDENGSVVEKGKWPRGDATPVMCRVTEAITVEFVDRQRITVTFSLLNVTRTFELGENLKRTDTYLDKSVGTSTVFGLRGKHDLDVGEIRRTLAETGSLYHRPGPHATSTKHSGVGMLRTLTKELPPESEAMEMINGMEDAMQRMKKVSLIKGHHAPAGGVEPFEDFGTPPMTESMQTLKKGNFARKAGLATWYNTAGSRYTAKRKKFPSLTLRKFYEVTDTAPPSGVLVVVCFHADWNPLCRKQQGQIEEVWGLLQAAAAKEAMCRDAHVHIYRLDASEAVAVQKKYDFRTVPMYFQFYNGKLVSASSSFSGKEKFLEQIRKGQEAGERGTFLPDNFTFGVRDNNSLDFINADMTLSPM</sequence>
<evidence type="ECO:0000313" key="2">
    <source>
        <dbReference type="EMBL" id="CAD9209060.1"/>
    </source>
</evidence>
<dbReference type="EMBL" id="HBGG01021736">
    <property type="protein sequence ID" value="CAD9209064.1"/>
    <property type="molecule type" value="Transcribed_RNA"/>
</dbReference>
<evidence type="ECO:0000259" key="1">
    <source>
        <dbReference type="Pfam" id="PF14977"/>
    </source>
</evidence>
<feature type="domain" description="FAM194 C-terminal" evidence="1">
    <location>
        <begin position="35"/>
        <end position="170"/>
    </location>
</feature>
<dbReference type="SUPFAM" id="SSF52833">
    <property type="entry name" value="Thioredoxin-like"/>
    <property type="match status" value="1"/>
</dbReference>
<accession>A0A6U1HT32</accession>